<evidence type="ECO:0000256" key="8">
    <source>
        <dbReference type="ARBA" id="ARBA00022843"/>
    </source>
</evidence>
<evidence type="ECO:0000259" key="13">
    <source>
        <dbReference type="PROSITE" id="PS50069"/>
    </source>
</evidence>
<keyword evidence="15" id="KW-1185">Reference proteome</keyword>
<dbReference type="InterPro" id="IPR016158">
    <property type="entry name" value="Cullin_homology"/>
</dbReference>
<dbReference type="GO" id="GO:0019005">
    <property type="term" value="C:SCF ubiquitin ligase complex"/>
    <property type="evidence" value="ECO:0007669"/>
    <property type="project" value="UniProtKB-ARBA"/>
</dbReference>
<dbReference type="Pfam" id="PF00888">
    <property type="entry name" value="Cullin"/>
    <property type="match status" value="1"/>
</dbReference>
<dbReference type="Gene3D" id="4.10.1030.10">
    <property type="entry name" value="Ring Box Chain A, domain 5"/>
    <property type="match status" value="1"/>
</dbReference>
<dbReference type="SUPFAM" id="SSF75632">
    <property type="entry name" value="Cullin homology domain"/>
    <property type="match status" value="1"/>
</dbReference>
<dbReference type="InterPro" id="IPR001373">
    <property type="entry name" value="Cullin_N"/>
</dbReference>
<evidence type="ECO:0000256" key="11">
    <source>
        <dbReference type="PROSITE-ProRule" id="PRU00330"/>
    </source>
</evidence>
<dbReference type="SMART" id="SM00182">
    <property type="entry name" value="CULLIN"/>
    <property type="match status" value="1"/>
</dbReference>
<dbReference type="FunFam" id="1.20.1310.10:FF:000026">
    <property type="entry name" value="Cullin 1"/>
    <property type="match status" value="1"/>
</dbReference>
<comment type="subcellular location">
    <subcellularLocation>
        <location evidence="1">Cytoplasm</location>
    </subcellularLocation>
</comment>
<evidence type="ECO:0000256" key="1">
    <source>
        <dbReference type="ARBA" id="ARBA00004496"/>
    </source>
</evidence>
<dbReference type="GO" id="GO:0051301">
    <property type="term" value="P:cell division"/>
    <property type="evidence" value="ECO:0007669"/>
    <property type="project" value="UniProtKB-KW"/>
</dbReference>
<dbReference type="InterPro" id="IPR016159">
    <property type="entry name" value="Cullin_repeat-like_dom_sf"/>
</dbReference>
<dbReference type="AlphaFoldDB" id="A0A9N8Z4B7"/>
<dbReference type="SMART" id="SM00884">
    <property type="entry name" value="Cullin_Nedd8"/>
    <property type="match status" value="1"/>
</dbReference>
<dbReference type="FunFam" id="1.20.1310.10:FF:000011">
    <property type="entry name" value="Cullin 1"/>
    <property type="match status" value="1"/>
</dbReference>
<dbReference type="OrthoDB" id="27073at2759"/>
<comment type="similarity">
    <text evidence="3 11 12">Belongs to the cullin family.</text>
</comment>
<keyword evidence="4" id="KW-0963">Cytoplasm</keyword>
<keyword evidence="7" id="KW-0833">Ubl conjugation pathway</keyword>
<dbReference type="Gene3D" id="1.20.1310.10">
    <property type="entry name" value="Cullin Repeats"/>
    <property type="match status" value="4"/>
</dbReference>
<dbReference type="PROSITE" id="PS50069">
    <property type="entry name" value="CULLIN_2"/>
    <property type="match status" value="1"/>
</dbReference>
<comment type="pathway">
    <text evidence="2">Protein modification; protein ubiquitination.</text>
</comment>
<dbReference type="GO" id="GO:0000209">
    <property type="term" value="P:protein polyubiquitination"/>
    <property type="evidence" value="ECO:0007669"/>
    <property type="project" value="UniProtKB-ARBA"/>
</dbReference>
<evidence type="ECO:0000256" key="10">
    <source>
        <dbReference type="ARBA" id="ARBA00069612"/>
    </source>
</evidence>
<dbReference type="InterPro" id="IPR036317">
    <property type="entry name" value="Cullin_homology_sf"/>
</dbReference>
<evidence type="ECO:0000256" key="7">
    <source>
        <dbReference type="ARBA" id="ARBA00022786"/>
    </source>
</evidence>
<dbReference type="InterPro" id="IPR019559">
    <property type="entry name" value="Cullin_neddylation_domain"/>
</dbReference>
<dbReference type="GO" id="GO:0005737">
    <property type="term" value="C:cytoplasm"/>
    <property type="evidence" value="ECO:0007669"/>
    <property type="project" value="UniProtKB-SubCell"/>
</dbReference>
<dbReference type="Proteomes" id="UP000789739">
    <property type="component" value="Unassembled WGS sequence"/>
</dbReference>
<gene>
    <name evidence="14" type="ORF">PBRASI_LOCUS1142</name>
</gene>
<dbReference type="FunFam" id="3.30.230.130:FF:000003">
    <property type="entry name" value="Cullin 2"/>
    <property type="match status" value="1"/>
</dbReference>
<dbReference type="FunFam" id="1.20.1310.10:FF:000007">
    <property type="entry name" value="Cullin 1"/>
    <property type="match status" value="1"/>
</dbReference>
<proteinExistence type="inferred from homology"/>
<sequence length="836" mass="96830">MSTNGSNFPASTDLEATWRFLEEGIDLVMNKLNRRVLGVSRIAEEKDETAIVWCNRLPLWKLNGCRYRLFLNYYHSSFETSSGIYNYCTSSRMNQGFASEPLSNTGGSGLGQNRGASLMGSDLYNRLQDYLKRHLDKIRRDSEQYMDENLLQYYTKQWEKYTTASTYVNHVFRYLNRHWVRREIDEGRNTVYDVYTLTLVSWRENMFKHVQRNVMTAVLKLIERQRNGETVETKLIKSVVESFVSLGLEDNDTNKSSLEVYREHFEALFVEATKIYYKAESEDFVSKNSVTDYMKKAESRLSEEESRINSYLHPNTEKPLISTCETVLVKEHTDIMWEEFQNLLNMDKLDDLHRMYSLLSRIPDGLNPLRERFEKHVRRAGLSAIEKVAGESEPMEPKTYVDALLEVHKKYAEMVQSAFRGEAGFVASLDKACREFVNRNKVCMTSTSKSPELLARFCDALLRKSAKNPEENDLEEVLNSIMTVFKYVEDKDVFQKFYSKMLAKRLVNGTSASEDAESSMISKLKEACGFEYTSKLQRMFTDMGLSKDLNDQFKERTQETGDLSGIDFSVLVLGTASWPLQPSSTKFEIPEEVEKTFQRFQLFYQNKHSGRKLNWLFHLSKGELKTNYLKATKTGYTFQVSTFQMGILLQYNKETSYTFEELSNSTGLTPDVLNGQLGILLKAKVLLQISDAGGSKYSLNSDFKSKKVRIQLNLPVKSEQKIEVEDTHKTVEEDRKLLMQAAIVRIMKTRKQLKHVTLVQEVIAQLSNRFKPKVPDIKKCIDILLEKEYIERMEGQKDTFHGQGGVRKEMRMTEADDIVHSREQMEISKIFRPGYN</sequence>
<keyword evidence="5" id="KW-1017">Isopeptide bond</keyword>
<dbReference type="GO" id="GO:0031146">
    <property type="term" value="P:SCF-dependent proteasomal ubiquitin-dependent protein catabolic process"/>
    <property type="evidence" value="ECO:0007669"/>
    <property type="project" value="UniProtKB-ARBA"/>
</dbReference>
<dbReference type="SUPFAM" id="SSF74788">
    <property type="entry name" value="Cullin repeat-like"/>
    <property type="match status" value="1"/>
</dbReference>
<dbReference type="FunFam" id="1.10.10.10:FF:000161">
    <property type="entry name" value="Cullin 1"/>
    <property type="match status" value="1"/>
</dbReference>
<comment type="caution">
    <text evidence="14">The sequence shown here is derived from an EMBL/GenBank/DDBJ whole genome shotgun (WGS) entry which is preliminary data.</text>
</comment>
<dbReference type="PANTHER" id="PTHR11932">
    <property type="entry name" value="CULLIN"/>
    <property type="match status" value="1"/>
</dbReference>
<dbReference type="FunFam" id="1.10.10.10:FF:000014">
    <property type="entry name" value="Cullin 1"/>
    <property type="match status" value="1"/>
</dbReference>
<dbReference type="FunFam" id="1.20.1310.10:FF:000029">
    <property type="entry name" value="Cullin homolog 1"/>
    <property type="match status" value="1"/>
</dbReference>
<evidence type="ECO:0000313" key="14">
    <source>
        <dbReference type="EMBL" id="CAG8472528.1"/>
    </source>
</evidence>
<keyword evidence="8" id="KW-0832">Ubl conjugation</keyword>
<dbReference type="EMBL" id="CAJVPI010000069">
    <property type="protein sequence ID" value="CAG8472528.1"/>
    <property type="molecule type" value="Genomic_DNA"/>
</dbReference>
<reference evidence="14" key="1">
    <citation type="submission" date="2021-06" db="EMBL/GenBank/DDBJ databases">
        <authorList>
            <person name="Kallberg Y."/>
            <person name="Tangrot J."/>
            <person name="Rosling A."/>
        </authorList>
    </citation>
    <scope>NUCLEOTIDE SEQUENCE</scope>
    <source>
        <strain evidence="14">BR232B</strain>
    </source>
</reference>
<accession>A0A9N8Z4B7</accession>
<dbReference type="InterPro" id="IPR059120">
    <property type="entry name" value="Cullin-like_AB"/>
</dbReference>
<evidence type="ECO:0000256" key="6">
    <source>
        <dbReference type="ARBA" id="ARBA00022618"/>
    </source>
</evidence>
<dbReference type="FunFam" id="4.10.1030.10:FF:000002">
    <property type="entry name" value="cullin homolog 1"/>
    <property type="match status" value="1"/>
</dbReference>
<protein>
    <recommendedName>
        <fullName evidence="10">Cullin-1</fullName>
    </recommendedName>
</protein>
<keyword evidence="6" id="KW-0132">Cell division</keyword>
<dbReference type="GO" id="GO:0031625">
    <property type="term" value="F:ubiquitin protein ligase binding"/>
    <property type="evidence" value="ECO:0007669"/>
    <property type="project" value="InterPro"/>
</dbReference>
<evidence type="ECO:0000256" key="3">
    <source>
        <dbReference type="ARBA" id="ARBA00006019"/>
    </source>
</evidence>
<dbReference type="SUPFAM" id="SSF46785">
    <property type="entry name" value="Winged helix' DNA-binding domain"/>
    <property type="match status" value="1"/>
</dbReference>
<dbReference type="InterPro" id="IPR036388">
    <property type="entry name" value="WH-like_DNA-bd_sf"/>
</dbReference>
<keyword evidence="9" id="KW-0131">Cell cycle</keyword>
<dbReference type="Pfam" id="PF10557">
    <property type="entry name" value="Cullin_Nedd8"/>
    <property type="match status" value="1"/>
</dbReference>
<evidence type="ECO:0000256" key="12">
    <source>
        <dbReference type="RuleBase" id="RU003829"/>
    </source>
</evidence>
<dbReference type="GO" id="GO:1902531">
    <property type="term" value="P:regulation of intracellular signal transduction"/>
    <property type="evidence" value="ECO:0007669"/>
    <property type="project" value="UniProtKB-ARBA"/>
</dbReference>
<name>A0A9N8Z4B7_9GLOM</name>
<dbReference type="InterPro" id="IPR036390">
    <property type="entry name" value="WH_DNA-bd_sf"/>
</dbReference>
<dbReference type="GO" id="GO:0005634">
    <property type="term" value="C:nucleus"/>
    <property type="evidence" value="ECO:0007669"/>
    <property type="project" value="UniProtKB-ARBA"/>
</dbReference>
<evidence type="ECO:0000256" key="5">
    <source>
        <dbReference type="ARBA" id="ARBA00022499"/>
    </source>
</evidence>
<evidence type="ECO:0000313" key="15">
    <source>
        <dbReference type="Proteomes" id="UP000789739"/>
    </source>
</evidence>
<feature type="domain" description="Cullin family profile" evidence="13">
    <location>
        <begin position="449"/>
        <end position="681"/>
    </location>
</feature>
<dbReference type="Pfam" id="PF26557">
    <property type="entry name" value="Cullin_AB"/>
    <property type="match status" value="1"/>
</dbReference>
<organism evidence="14 15">
    <name type="scientific">Paraglomus brasilianum</name>
    <dbReference type="NCBI Taxonomy" id="144538"/>
    <lineage>
        <taxon>Eukaryota</taxon>
        <taxon>Fungi</taxon>
        <taxon>Fungi incertae sedis</taxon>
        <taxon>Mucoromycota</taxon>
        <taxon>Glomeromycotina</taxon>
        <taxon>Glomeromycetes</taxon>
        <taxon>Paraglomerales</taxon>
        <taxon>Paraglomeraceae</taxon>
        <taxon>Paraglomus</taxon>
    </lineage>
</organism>
<evidence type="ECO:0000256" key="9">
    <source>
        <dbReference type="ARBA" id="ARBA00023306"/>
    </source>
</evidence>
<dbReference type="InterPro" id="IPR045093">
    <property type="entry name" value="Cullin"/>
</dbReference>
<dbReference type="Gene3D" id="1.10.10.10">
    <property type="entry name" value="Winged helix-like DNA-binding domain superfamily/Winged helix DNA-binding domain"/>
    <property type="match status" value="2"/>
</dbReference>
<evidence type="ECO:0000256" key="2">
    <source>
        <dbReference type="ARBA" id="ARBA00004906"/>
    </source>
</evidence>
<evidence type="ECO:0000256" key="4">
    <source>
        <dbReference type="ARBA" id="ARBA00022490"/>
    </source>
</evidence>